<accession>A0ABD5NR00</accession>
<protein>
    <submittedName>
        <fullName evidence="3">Hydantoinase B/oxoprolinase family protein</fullName>
    </submittedName>
</protein>
<dbReference type="PANTHER" id="PTHR11365:SF23">
    <property type="entry name" value="HYPOTHETICAL 5-OXOPROLINASE (EUROFUNG)-RELATED"/>
    <property type="match status" value="1"/>
</dbReference>
<dbReference type="EMBL" id="JBHSAQ010000010">
    <property type="protein sequence ID" value="MFC3959140.1"/>
    <property type="molecule type" value="Genomic_DNA"/>
</dbReference>
<evidence type="ECO:0000256" key="1">
    <source>
        <dbReference type="SAM" id="MobiDB-lite"/>
    </source>
</evidence>
<dbReference type="InterPro" id="IPR003692">
    <property type="entry name" value="Hydantoinase_B"/>
</dbReference>
<dbReference type="AlphaFoldDB" id="A0ABD5NR00"/>
<evidence type="ECO:0000259" key="2">
    <source>
        <dbReference type="Pfam" id="PF02538"/>
    </source>
</evidence>
<dbReference type="PANTHER" id="PTHR11365">
    <property type="entry name" value="5-OXOPROLINASE RELATED"/>
    <property type="match status" value="1"/>
</dbReference>
<reference evidence="3 4" key="1">
    <citation type="journal article" date="2019" name="Int. J. Syst. Evol. Microbiol.">
        <title>The Global Catalogue of Microorganisms (GCM) 10K type strain sequencing project: providing services to taxonomists for standard genome sequencing and annotation.</title>
        <authorList>
            <consortium name="The Broad Institute Genomics Platform"/>
            <consortium name="The Broad Institute Genome Sequencing Center for Infectious Disease"/>
            <person name="Wu L."/>
            <person name="Ma J."/>
        </authorList>
    </citation>
    <scope>NUCLEOTIDE SEQUENCE [LARGE SCALE GENOMIC DNA]</scope>
    <source>
        <strain evidence="3 4">IBRC-M 10256</strain>
    </source>
</reference>
<dbReference type="InterPro" id="IPR045079">
    <property type="entry name" value="Oxoprolinase-like"/>
</dbReference>
<comment type="caution">
    <text evidence="3">The sequence shown here is derived from an EMBL/GenBank/DDBJ whole genome shotgun (WGS) entry which is preliminary data.</text>
</comment>
<sequence length="555" mass="60059">MPQRDIDPITLEVLWSKLQQIPEEMGTHFQRTAFSDIIKYAVDFSTVLTDPNGRLLSQGVYTPGHLGCMLTATKKVLEDHVPPDEWEEGDILVTNDPHLGAGHLPDIFTFEPVFLDDELIGFSVITANHIDVGGGAPGSITVYAHDVYEEGIQIPPVKLYEGGDLDEKLLGTILENSRAPGQVRGDLRAQRGASAVGVEQYRELVAEHGFETFQTYVDEIFHRTEVGLRESISDLPDGSYAFEQEMDSYDGHVPTLRVTITVEDDELTVDWSGTTDQVEGFAVNATRNYTFAYTMFGIKSAINPDIPQTDGSLSPVTVSVPSGSVLNAEHPAPVGARHILSNHIASTMNGALYEANPELVPAAGAQDFGLMAKFTDPETRDQQVHFDGIYGGGGAWHDRDGEPAIAGGPNSANTPVEVVEDNYPVAFHQYQFVPDTGGAGRHRGGSATVREYTITQPAQIQSYSERVERGAYGLDGGRRGAAGRQVRIDDDGETELGPKELFTVESGTRLRTQTPGGGGYGDPEDRAEAAVREDVRNGLVSPEAAATVYGVDVED</sequence>
<keyword evidence="4" id="KW-1185">Reference proteome</keyword>
<dbReference type="Pfam" id="PF02538">
    <property type="entry name" value="Hydantoinase_B"/>
    <property type="match status" value="1"/>
</dbReference>
<dbReference type="GeneID" id="73902592"/>
<feature type="region of interest" description="Disordered" evidence="1">
    <location>
        <begin position="509"/>
        <end position="528"/>
    </location>
</feature>
<organism evidence="3 4">
    <name type="scientific">Halovivax cerinus</name>
    <dbReference type="NCBI Taxonomy" id="1487865"/>
    <lineage>
        <taxon>Archaea</taxon>
        <taxon>Methanobacteriati</taxon>
        <taxon>Methanobacteriota</taxon>
        <taxon>Stenosarchaea group</taxon>
        <taxon>Halobacteria</taxon>
        <taxon>Halobacteriales</taxon>
        <taxon>Natrialbaceae</taxon>
        <taxon>Halovivax</taxon>
    </lineage>
</organism>
<gene>
    <name evidence="3" type="ORF">ACFOUR_12270</name>
</gene>
<evidence type="ECO:0000313" key="3">
    <source>
        <dbReference type="EMBL" id="MFC3959140.1"/>
    </source>
</evidence>
<evidence type="ECO:0000313" key="4">
    <source>
        <dbReference type="Proteomes" id="UP001595846"/>
    </source>
</evidence>
<feature type="domain" description="Hydantoinase B/oxoprolinase" evidence="2">
    <location>
        <begin position="7"/>
        <end position="523"/>
    </location>
</feature>
<name>A0ABD5NR00_9EURY</name>
<dbReference type="RefSeq" id="WP_256533463.1">
    <property type="nucleotide sequence ID" value="NZ_CP101824.1"/>
</dbReference>
<dbReference type="Proteomes" id="UP001595846">
    <property type="component" value="Unassembled WGS sequence"/>
</dbReference>
<proteinExistence type="predicted"/>